<gene>
    <name evidence="5" type="ORF">ALE3EI_2215</name>
</gene>
<proteinExistence type="predicted"/>
<keyword evidence="3" id="KW-0804">Transcription</keyword>
<dbReference type="SMART" id="SM00342">
    <property type="entry name" value="HTH_ARAC"/>
    <property type="match status" value="1"/>
</dbReference>
<dbReference type="InterPro" id="IPR046532">
    <property type="entry name" value="DUF6597"/>
</dbReference>
<reference evidence="5 6" key="1">
    <citation type="submission" date="2020-04" db="EMBL/GenBank/DDBJ databases">
        <title>Genome sequence of Altibacter aquimarinus strain ALE3EI.</title>
        <authorList>
            <person name="Oh H.-M."/>
            <person name="Jang D."/>
        </authorList>
    </citation>
    <scope>NUCLEOTIDE SEQUENCE [LARGE SCALE GENOMIC DNA]</scope>
    <source>
        <strain evidence="5 6">ALE3EI</strain>
    </source>
</reference>
<dbReference type="PANTHER" id="PTHR46796">
    <property type="entry name" value="HTH-TYPE TRANSCRIPTIONAL ACTIVATOR RHAS-RELATED"/>
    <property type="match status" value="1"/>
</dbReference>
<dbReference type="Pfam" id="PF20240">
    <property type="entry name" value="DUF6597"/>
    <property type="match status" value="1"/>
</dbReference>
<dbReference type="KEGG" id="alti:ALE3EI_2215"/>
<dbReference type="PANTHER" id="PTHR46796:SF13">
    <property type="entry name" value="HTH-TYPE TRANSCRIPTIONAL ACTIVATOR RHAS"/>
    <property type="match status" value="1"/>
</dbReference>
<evidence type="ECO:0000256" key="2">
    <source>
        <dbReference type="ARBA" id="ARBA00023125"/>
    </source>
</evidence>
<evidence type="ECO:0000313" key="6">
    <source>
        <dbReference type="Proteomes" id="UP000515514"/>
    </source>
</evidence>
<dbReference type="GO" id="GO:0043565">
    <property type="term" value="F:sequence-specific DNA binding"/>
    <property type="evidence" value="ECO:0007669"/>
    <property type="project" value="InterPro"/>
</dbReference>
<keyword evidence="2" id="KW-0238">DNA-binding</keyword>
<protein>
    <submittedName>
        <fullName evidence="5">AraC family transcriptional regulator</fullName>
    </submittedName>
</protein>
<organism evidence="5 6">
    <name type="scientific">Constantimarinum furrinae</name>
    <dbReference type="NCBI Taxonomy" id="2562285"/>
    <lineage>
        <taxon>Bacteria</taxon>
        <taxon>Pseudomonadati</taxon>
        <taxon>Bacteroidota</taxon>
        <taxon>Flavobacteriia</taxon>
        <taxon>Flavobacteriales</taxon>
        <taxon>Flavobacteriaceae</taxon>
        <taxon>Altibacter/Constantimarinum group</taxon>
        <taxon>Constantimarinum</taxon>
    </lineage>
</organism>
<feature type="domain" description="HTH araC/xylS-type" evidence="4">
    <location>
        <begin position="158"/>
        <end position="260"/>
    </location>
</feature>
<dbReference type="GO" id="GO:0003700">
    <property type="term" value="F:DNA-binding transcription factor activity"/>
    <property type="evidence" value="ECO:0007669"/>
    <property type="project" value="InterPro"/>
</dbReference>
<dbReference type="RefSeq" id="WP_186988677.1">
    <property type="nucleotide sequence ID" value="NZ_CP052909.1"/>
</dbReference>
<dbReference type="InterPro" id="IPR018060">
    <property type="entry name" value="HTH_AraC"/>
</dbReference>
<dbReference type="PROSITE" id="PS01124">
    <property type="entry name" value="HTH_ARAC_FAMILY_2"/>
    <property type="match status" value="1"/>
</dbReference>
<dbReference type="InterPro" id="IPR009057">
    <property type="entry name" value="Homeodomain-like_sf"/>
</dbReference>
<dbReference type="Proteomes" id="UP000515514">
    <property type="component" value="Chromosome"/>
</dbReference>
<dbReference type="InterPro" id="IPR050204">
    <property type="entry name" value="AraC_XylS_family_regulators"/>
</dbReference>
<keyword evidence="1" id="KW-0805">Transcription regulation</keyword>
<accession>A0A7G8PWP4</accession>
<evidence type="ECO:0000313" key="5">
    <source>
        <dbReference type="EMBL" id="QNJ98760.1"/>
    </source>
</evidence>
<dbReference type="AlphaFoldDB" id="A0A7G8PWP4"/>
<dbReference type="SUPFAM" id="SSF46689">
    <property type="entry name" value="Homeodomain-like"/>
    <property type="match status" value="2"/>
</dbReference>
<evidence type="ECO:0000256" key="1">
    <source>
        <dbReference type="ARBA" id="ARBA00023015"/>
    </source>
</evidence>
<keyword evidence="6" id="KW-1185">Reference proteome</keyword>
<name>A0A7G8PWP4_9FLAO</name>
<dbReference type="EMBL" id="CP052909">
    <property type="protein sequence ID" value="QNJ98760.1"/>
    <property type="molecule type" value="Genomic_DNA"/>
</dbReference>
<sequence>MIHKSHILTAKLSRYMDAMLYHKDYSPTHTMDKYLPDGTTNIIFELTDTPKYIFDNHTKKPKQKCTHVWFSGVLTDYITISASSEEMIVLVFKPGAAYPLIRESVHRFSNKVVSASEIFGPSIMELYSEIKRATTPDQKFRLIEAWLLTRFNDDDFYSEIIQYAIDRIEQSPSVTNITEIAVKSGYSQKQFIQLFKKYVGITPKQFHRIKRFNEILKAVENKEQISWTAIAQDCGYFDQAHFIKDFKSFSGLNPKQYVNDIGDYPNFFPVK</sequence>
<evidence type="ECO:0000256" key="3">
    <source>
        <dbReference type="ARBA" id="ARBA00023163"/>
    </source>
</evidence>
<dbReference type="Gene3D" id="1.10.10.60">
    <property type="entry name" value="Homeodomain-like"/>
    <property type="match status" value="1"/>
</dbReference>
<dbReference type="Pfam" id="PF12833">
    <property type="entry name" value="HTH_18"/>
    <property type="match status" value="1"/>
</dbReference>
<evidence type="ECO:0000259" key="4">
    <source>
        <dbReference type="PROSITE" id="PS01124"/>
    </source>
</evidence>